<comment type="caution">
    <text evidence="2">The sequence shown here is derived from an EMBL/GenBank/DDBJ whole genome shotgun (WGS) entry which is preliminary data.</text>
</comment>
<gene>
    <name evidence="2" type="ORF">M9458_051986</name>
</gene>
<name>A0ABD0MSW0_CIRMR</name>
<feature type="transmembrane region" description="Helical" evidence="1">
    <location>
        <begin position="12"/>
        <end position="30"/>
    </location>
</feature>
<dbReference type="EMBL" id="JAMKFB020000189">
    <property type="protein sequence ID" value="KAL0152263.1"/>
    <property type="molecule type" value="Genomic_DNA"/>
</dbReference>
<protein>
    <submittedName>
        <fullName evidence="2">Uncharacterized protein</fullName>
    </submittedName>
</protein>
<sequence>IAFLVSSRELWCVIVVFVIGFVVVGSSVGTTEIELVTFSFYALKLSQDCLLTCSSHPVC</sequence>
<reference evidence="2 3" key="1">
    <citation type="submission" date="2024-05" db="EMBL/GenBank/DDBJ databases">
        <title>Genome sequencing and assembly of Indian major carp, Cirrhinus mrigala (Hamilton, 1822).</title>
        <authorList>
            <person name="Mohindra V."/>
            <person name="Chowdhury L.M."/>
            <person name="Lal K."/>
            <person name="Jena J.K."/>
        </authorList>
    </citation>
    <scope>NUCLEOTIDE SEQUENCE [LARGE SCALE GENOMIC DNA]</scope>
    <source>
        <strain evidence="2">CM1030</strain>
        <tissue evidence="2">Blood</tissue>
    </source>
</reference>
<evidence type="ECO:0000313" key="2">
    <source>
        <dbReference type="EMBL" id="KAL0152263.1"/>
    </source>
</evidence>
<accession>A0ABD0MSW0</accession>
<keyword evidence="3" id="KW-1185">Reference proteome</keyword>
<evidence type="ECO:0000313" key="3">
    <source>
        <dbReference type="Proteomes" id="UP001529510"/>
    </source>
</evidence>
<proteinExistence type="predicted"/>
<organism evidence="2 3">
    <name type="scientific">Cirrhinus mrigala</name>
    <name type="common">Mrigala</name>
    <dbReference type="NCBI Taxonomy" id="683832"/>
    <lineage>
        <taxon>Eukaryota</taxon>
        <taxon>Metazoa</taxon>
        <taxon>Chordata</taxon>
        <taxon>Craniata</taxon>
        <taxon>Vertebrata</taxon>
        <taxon>Euteleostomi</taxon>
        <taxon>Actinopterygii</taxon>
        <taxon>Neopterygii</taxon>
        <taxon>Teleostei</taxon>
        <taxon>Ostariophysi</taxon>
        <taxon>Cypriniformes</taxon>
        <taxon>Cyprinidae</taxon>
        <taxon>Labeoninae</taxon>
        <taxon>Labeonini</taxon>
        <taxon>Cirrhinus</taxon>
    </lineage>
</organism>
<evidence type="ECO:0000256" key="1">
    <source>
        <dbReference type="SAM" id="Phobius"/>
    </source>
</evidence>
<keyword evidence="1" id="KW-0812">Transmembrane</keyword>
<feature type="non-terminal residue" evidence="2">
    <location>
        <position position="1"/>
    </location>
</feature>
<keyword evidence="1" id="KW-1133">Transmembrane helix</keyword>
<keyword evidence="1" id="KW-0472">Membrane</keyword>
<dbReference type="AlphaFoldDB" id="A0ABD0MSW0"/>
<dbReference type="Proteomes" id="UP001529510">
    <property type="component" value="Unassembled WGS sequence"/>
</dbReference>